<dbReference type="OrthoDB" id="10255543at2759"/>
<dbReference type="InterPro" id="IPR032942">
    <property type="entry name" value="BPI/LBP/Plunc"/>
</dbReference>
<dbReference type="GO" id="GO:0008289">
    <property type="term" value="F:lipid binding"/>
    <property type="evidence" value="ECO:0007669"/>
    <property type="project" value="InterPro"/>
</dbReference>
<dbReference type="PANTHER" id="PTHR10504">
    <property type="entry name" value="BACTERICIDAL PERMEABILITY-INCREASING BPI PROTEIN-RELATED"/>
    <property type="match status" value="1"/>
</dbReference>
<dbReference type="STRING" id="2018661.A0A2A2LZD2"/>
<sequence>MSTQSKLQMETAICDHMNLLTQRHFSARLSRIPKSISVKDIISMMLAGRPTKAQFGLPPEQVGPKRARARVWKRHKRAAKNDDYYDDVAAIEGTPATTITPLKKFMPSKKINFTPNDINHFFNLIGKTYPGRSLELIIRTTQAPVVNISQDTATLQFSGRCLFFIEGTRQKIGVIPFTANIHMQMRTVGGVLKGSMTIPYFALTDGVDFFGLTARQLEGLRRSTQIGLETFINANLADGIPLQTQHMKLPLRISSPILTLVPNQVQLEVNADIYNSLYGHWSP</sequence>
<evidence type="ECO:0000313" key="2">
    <source>
        <dbReference type="EMBL" id="PAV91528.1"/>
    </source>
</evidence>
<evidence type="ECO:0000259" key="1">
    <source>
        <dbReference type="Pfam" id="PF02886"/>
    </source>
</evidence>
<proteinExistence type="predicted"/>
<keyword evidence="3" id="KW-1185">Reference proteome</keyword>
<name>A0A2A2LZD2_9BILA</name>
<dbReference type="Proteomes" id="UP000218231">
    <property type="component" value="Unassembled WGS sequence"/>
</dbReference>
<dbReference type="InterPro" id="IPR017943">
    <property type="entry name" value="Bactericidal_perm-incr_a/b_dom"/>
</dbReference>
<organism evidence="2 3">
    <name type="scientific">Diploscapter pachys</name>
    <dbReference type="NCBI Taxonomy" id="2018661"/>
    <lineage>
        <taxon>Eukaryota</taxon>
        <taxon>Metazoa</taxon>
        <taxon>Ecdysozoa</taxon>
        <taxon>Nematoda</taxon>
        <taxon>Chromadorea</taxon>
        <taxon>Rhabditida</taxon>
        <taxon>Rhabditina</taxon>
        <taxon>Rhabditomorpha</taxon>
        <taxon>Rhabditoidea</taxon>
        <taxon>Rhabditidae</taxon>
        <taxon>Diploscapter</taxon>
    </lineage>
</organism>
<dbReference type="GO" id="GO:0005615">
    <property type="term" value="C:extracellular space"/>
    <property type="evidence" value="ECO:0007669"/>
    <property type="project" value="TreeGrafter"/>
</dbReference>
<dbReference type="Pfam" id="PF02886">
    <property type="entry name" value="LBP_BPI_CETP_C"/>
    <property type="match status" value="1"/>
</dbReference>
<accession>A0A2A2LZD2</accession>
<comment type="caution">
    <text evidence="2">The sequence shown here is derived from an EMBL/GenBank/DDBJ whole genome shotgun (WGS) entry which is preliminary data.</text>
</comment>
<reference evidence="2 3" key="1">
    <citation type="journal article" date="2017" name="Curr. Biol.">
        <title>Genome architecture and evolution of a unichromosomal asexual nematode.</title>
        <authorList>
            <person name="Fradin H."/>
            <person name="Zegar C."/>
            <person name="Gutwein M."/>
            <person name="Lucas J."/>
            <person name="Kovtun M."/>
            <person name="Corcoran D."/>
            <person name="Baugh L.R."/>
            <person name="Kiontke K."/>
            <person name="Gunsalus K."/>
            <person name="Fitch D.H."/>
            <person name="Piano F."/>
        </authorList>
    </citation>
    <scope>NUCLEOTIDE SEQUENCE [LARGE SCALE GENOMIC DNA]</scope>
    <source>
        <strain evidence="2">PF1309</strain>
    </source>
</reference>
<dbReference type="EMBL" id="LIAE01006308">
    <property type="protein sequence ID" value="PAV91528.1"/>
    <property type="molecule type" value="Genomic_DNA"/>
</dbReference>
<evidence type="ECO:0000313" key="3">
    <source>
        <dbReference type="Proteomes" id="UP000218231"/>
    </source>
</evidence>
<dbReference type="SUPFAM" id="SSF55394">
    <property type="entry name" value="Bactericidal permeability-increasing protein, BPI"/>
    <property type="match status" value="1"/>
</dbReference>
<dbReference type="InterPro" id="IPR001124">
    <property type="entry name" value="Lipid-bd_serum_glycop_C"/>
</dbReference>
<dbReference type="AlphaFoldDB" id="A0A2A2LZD2"/>
<dbReference type="PANTHER" id="PTHR10504:SF134">
    <property type="entry name" value="BPI2 DOMAIN-CONTAINING PROTEIN"/>
    <property type="match status" value="1"/>
</dbReference>
<gene>
    <name evidence="2" type="ORF">WR25_24569</name>
</gene>
<dbReference type="Gene3D" id="3.15.20.10">
    <property type="entry name" value="Bactericidal permeability-increasing protein, domain 2"/>
    <property type="match status" value="1"/>
</dbReference>
<protein>
    <recommendedName>
        <fullName evidence="1">Lipid-binding serum glycoprotein C-terminal domain-containing protein</fullName>
    </recommendedName>
</protein>
<feature type="domain" description="Lipid-binding serum glycoprotein C-terminal" evidence="1">
    <location>
        <begin position="107"/>
        <end position="246"/>
    </location>
</feature>